<comment type="caution">
    <text evidence="4">The sequence shown here is derived from an EMBL/GenBank/DDBJ whole genome shotgun (WGS) entry which is preliminary data.</text>
</comment>
<evidence type="ECO:0000313" key="4">
    <source>
        <dbReference type="EMBL" id="KAJ8929685.1"/>
    </source>
</evidence>
<evidence type="ECO:0000256" key="1">
    <source>
        <dbReference type="ARBA" id="ARBA00022741"/>
    </source>
</evidence>
<keyword evidence="1" id="KW-0547">Nucleotide-binding</keyword>
<dbReference type="GO" id="GO:0005524">
    <property type="term" value="F:ATP binding"/>
    <property type="evidence" value="ECO:0007669"/>
    <property type="project" value="UniProtKB-KW"/>
</dbReference>
<organism evidence="4 5">
    <name type="scientific">Rhamnusium bicolor</name>
    <dbReference type="NCBI Taxonomy" id="1586634"/>
    <lineage>
        <taxon>Eukaryota</taxon>
        <taxon>Metazoa</taxon>
        <taxon>Ecdysozoa</taxon>
        <taxon>Arthropoda</taxon>
        <taxon>Hexapoda</taxon>
        <taxon>Insecta</taxon>
        <taxon>Pterygota</taxon>
        <taxon>Neoptera</taxon>
        <taxon>Endopterygota</taxon>
        <taxon>Coleoptera</taxon>
        <taxon>Polyphaga</taxon>
        <taxon>Cucujiformia</taxon>
        <taxon>Chrysomeloidea</taxon>
        <taxon>Cerambycidae</taxon>
        <taxon>Lepturinae</taxon>
        <taxon>Rhagiini</taxon>
        <taxon>Rhamnusium</taxon>
    </lineage>
</organism>
<evidence type="ECO:0000313" key="5">
    <source>
        <dbReference type="Proteomes" id="UP001162156"/>
    </source>
</evidence>
<dbReference type="AlphaFoldDB" id="A0AAV8WTT1"/>
<reference evidence="4" key="1">
    <citation type="journal article" date="2023" name="Insect Mol. Biol.">
        <title>Genome sequencing provides insights into the evolution of gene families encoding plant cell wall-degrading enzymes in longhorned beetles.</title>
        <authorList>
            <person name="Shin N.R."/>
            <person name="Okamura Y."/>
            <person name="Kirsch R."/>
            <person name="Pauchet Y."/>
        </authorList>
    </citation>
    <scope>NUCLEOTIDE SEQUENCE</scope>
    <source>
        <strain evidence="4">RBIC_L_NR</strain>
    </source>
</reference>
<dbReference type="GO" id="GO:0000027">
    <property type="term" value="P:ribosomal large subunit assembly"/>
    <property type="evidence" value="ECO:0007669"/>
    <property type="project" value="TreeGrafter"/>
</dbReference>
<evidence type="ECO:0000256" key="3">
    <source>
        <dbReference type="SAM" id="MobiDB-lite"/>
    </source>
</evidence>
<name>A0AAV8WTT1_9CUCU</name>
<feature type="compositionally biased region" description="Basic and acidic residues" evidence="3">
    <location>
        <begin position="56"/>
        <end position="73"/>
    </location>
</feature>
<dbReference type="Proteomes" id="UP001162156">
    <property type="component" value="Unassembled WGS sequence"/>
</dbReference>
<dbReference type="GO" id="GO:0030687">
    <property type="term" value="C:preribosome, large subunit precursor"/>
    <property type="evidence" value="ECO:0007669"/>
    <property type="project" value="TreeGrafter"/>
</dbReference>
<dbReference type="EMBL" id="JANEYF010004917">
    <property type="protein sequence ID" value="KAJ8929685.1"/>
    <property type="molecule type" value="Genomic_DNA"/>
</dbReference>
<gene>
    <name evidence="4" type="ORF">NQ314_017612</name>
</gene>
<keyword evidence="5" id="KW-1185">Reference proteome</keyword>
<accession>A0AAV8WTT1</accession>
<feature type="region of interest" description="Disordered" evidence="3">
    <location>
        <begin position="1"/>
        <end position="76"/>
    </location>
</feature>
<feature type="compositionally biased region" description="Basic and acidic residues" evidence="3">
    <location>
        <begin position="32"/>
        <end position="43"/>
    </location>
</feature>
<dbReference type="GO" id="GO:0005634">
    <property type="term" value="C:nucleus"/>
    <property type="evidence" value="ECO:0007669"/>
    <property type="project" value="TreeGrafter"/>
</dbReference>
<dbReference type="GO" id="GO:0000055">
    <property type="term" value="P:ribosomal large subunit export from nucleus"/>
    <property type="evidence" value="ECO:0007669"/>
    <property type="project" value="TreeGrafter"/>
</dbReference>
<dbReference type="PANTHER" id="PTHR48103">
    <property type="entry name" value="MIDASIN-RELATED"/>
    <property type="match status" value="1"/>
</dbReference>
<sequence>MYGFCVPPEFSDEIDGEGVSKPTDGLGLGEGQGERDVSDKIESEDQLDDAQPGGQDNEKEEDKDCKEEEKGIEMSEDFDSKLQVTCIFHSL</sequence>
<evidence type="ECO:0000256" key="2">
    <source>
        <dbReference type="ARBA" id="ARBA00022840"/>
    </source>
</evidence>
<dbReference type="PANTHER" id="PTHR48103:SF2">
    <property type="entry name" value="MIDASIN"/>
    <property type="match status" value="1"/>
</dbReference>
<keyword evidence="2" id="KW-0067">ATP-binding</keyword>
<protein>
    <submittedName>
        <fullName evidence="4">Uncharacterized protein</fullName>
    </submittedName>
</protein>
<proteinExistence type="predicted"/>